<accession>A0A2W4LJG8</accession>
<dbReference type="InterPro" id="IPR050267">
    <property type="entry name" value="Anti-sigma-factor_SerPK"/>
</dbReference>
<name>A0A2W4LJG8_9PSEU</name>
<feature type="region of interest" description="Disordered" evidence="1">
    <location>
        <begin position="128"/>
        <end position="155"/>
    </location>
</feature>
<dbReference type="PANTHER" id="PTHR35526:SF3">
    <property type="entry name" value="ANTI-SIGMA-F FACTOR RSBW"/>
    <property type="match status" value="1"/>
</dbReference>
<gene>
    <name evidence="2" type="ORF">DIU77_00970</name>
</gene>
<comment type="caution">
    <text evidence="2">The sequence shown here is derived from an EMBL/GenBank/DDBJ whole genome shotgun (WGS) entry which is preliminary data.</text>
</comment>
<dbReference type="Gene3D" id="3.30.565.10">
    <property type="entry name" value="Histidine kinase-like ATPase, C-terminal domain"/>
    <property type="match status" value="1"/>
</dbReference>
<evidence type="ECO:0000313" key="2">
    <source>
        <dbReference type="EMBL" id="PZN01340.1"/>
    </source>
</evidence>
<dbReference type="AlphaFoldDB" id="A0A2W4LJG8"/>
<protein>
    <submittedName>
        <fullName evidence="2">ATP-binding protein</fullName>
    </submittedName>
</protein>
<dbReference type="PANTHER" id="PTHR35526">
    <property type="entry name" value="ANTI-SIGMA-F FACTOR RSBW-RELATED"/>
    <property type="match status" value="1"/>
</dbReference>
<keyword evidence="2" id="KW-0547">Nucleotide-binding</keyword>
<sequence length="173" mass="19125">MSCAQVFTKLTLTAWGASLIIDDALVIVSALVRNAVETTGVTDPNPRWSELDDLKLISVRLVALENSVVIEVWDADPYPPPIKSEEVDAESGRELHLIPLTAHSYGSYPKGTGKVVWAELIVAPRSAQIPPPLPRRQRRSIPEAPSPIPRQQDPEILRRVIEGLRTLDDDPKQ</sequence>
<dbReference type="InterPro" id="IPR036890">
    <property type="entry name" value="HATPase_C_sf"/>
</dbReference>
<reference evidence="2" key="1">
    <citation type="submission" date="2018-05" db="EMBL/GenBank/DDBJ databases">
        <authorList>
            <person name="Lanie J.A."/>
            <person name="Ng W.-L."/>
            <person name="Kazmierczak K.M."/>
            <person name="Andrzejewski T.M."/>
            <person name="Davidsen T.M."/>
            <person name="Wayne K.J."/>
            <person name="Tettelin H."/>
            <person name="Glass J.I."/>
            <person name="Rusch D."/>
            <person name="Podicherti R."/>
            <person name="Tsui H.-C.T."/>
            <person name="Winkler M.E."/>
        </authorList>
    </citation>
    <scope>NUCLEOTIDE SEQUENCE</scope>
    <source>
        <strain evidence="2">ZC4RG45</strain>
    </source>
</reference>
<evidence type="ECO:0000256" key="1">
    <source>
        <dbReference type="SAM" id="MobiDB-lite"/>
    </source>
</evidence>
<organism evidence="2">
    <name type="scientific">Thermocrispum agreste</name>
    <dbReference type="NCBI Taxonomy" id="37925"/>
    <lineage>
        <taxon>Bacteria</taxon>
        <taxon>Bacillati</taxon>
        <taxon>Actinomycetota</taxon>
        <taxon>Actinomycetes</taxon>
        <taxon>Pseudonocardiales</taxon>
        <taxon>Pseudonocardiaceae</taxon>
        <taxon>Thermocrispum</taxon>
    </lineage>
</organism>
<keyword evidence="2" id="KW-0067">ATP-binding</keyword>
<dbReference type="EMBL" id="QGUI01000020">
    <property type="protein sequence ID" value="PZN01340.1"/>
    <property type="molecule type" value="Genomic_DNA"/>
</dbReference>
<dbReference type="CDD" id="cd16936">
    <property type="entry name" value="HATPase_RsbW-like"/>
    <property type="match status" value="1"/>
</dbReference>
<proteinExistence type="predicted"/>
<dbReference type="GO" id="GO:0005524">
    <property type="term" value="F:ATP binding"/>
    <property type="evidence" value="ECO:0007669"/>
    <property type="project" value="UniProtKB-KW"/>
</dbReference>